<comment type="caution">
    <text evidence="2">The sequence shown here is derived from an EMBL/GenBank/DDBJ whole genome shotgun (WGS) entry which is preliminary data.</text>
</comment>
<keyword evidence="3" id="KW-1185">Reference proteome</keyword>
<sequence length="79" mass="8622">MIYSGWIKFQLRGNTPCSFSRASTAFSDQRSRLGFAQIGFYSPANPALRRSHVGRKGDEAPHGDNAADDGRPPDLIPDA</sequence>
<name>A0A4Z2EN34_9TELE</name>
<evidence type="ECO:0000256" key="1">
    <source>
        <dbReference type="SAM" id="MobiDB-lite"/>
    </source>
</evidence>
<dbReference type="Proteomes" id="UP000314294">
    <property type="component" value="Unassembled WGS sequence"/>
</dbReference>
<gene>
    <name evidence="2" type="ORF">EYF80_059695</name>
</gene>
<dbReference type="AlphaFoldDB" id="A0A4Z2EN34"/>
<proteinExistence type="predicted"/>
<evidence type="ECO:0000313" key="3">
    <source>
        <dbReference type="Proteomes" id="UP000314294"/>
    </source>
</evidence>
<feature type="region of interest" description="Disordered" evidence="1">
    <location>
        <begin position="47"/>
        <end position="79"/>
    </location>
</feature>
<dbReference type="EMBL" id="SRLO01004803">
    <property type="protein sequence ID" value="TNN30155.1"/>
    <property type="molecule type" value="Genomic_DNA"/>
</dbReference>
<evidence type="ECO:0000313" key="2">
    <source>
        <dbReference type="EMBL" id="TNN30155.1"/>
    </source>
</evidence>
<accession>A0A4Z2EN34</accession>
<organism evidence="2 3">
    <name type="scientific">Liparis tanakae</name>
    <name type="common">Tanaka's snailfish</name>
    <dbReference type="NCBI Taxonomy" id="230148"/>
    <lineage>
        <taxon>Eukaryota</taxon>
        <taxon>Metazoa</taxon>
        <taxon>Chordata</taxon>
        <taxon>Craniata</taxon>
        <taxon>Vertebrata</taxon>
        <taxon>Euteleostomi</taxon>
        <taxon>Actinopterygii</taxon>
        <taxon>Neopterygii</taxon>
        <taxon>Teleostei</taxon>
        <taxon>Neoteleostei</taxon>
        <taxon>Acanthomorphata</taxon>
        <taxon>Eupercaria</taxon>
        <taxon>Perciformes</taxon>
        <taxon>Cottioidei</taxon>
        <taxon>Cottales</taxon>
        <taxon>Liparidae</taxon>
        <taxon>Liparis</taxon>
    </lineage>
</organism>
<reference evidence="2 3" key="1">
    <citation type="submission" date="2019-03" db="EMBL/GenBank/DDBJ databases">
        <title>First draft genome of Liparis tanakae, snailfish: a comprehensive survey of snailfish specific genes.</title>
        <authorList>
            <person name="Kim W."/>
            <person name="Song I."/>
            <person name="Jeong J.-H."/>
            <person name="Kim D."/>
            <person name="Kim S."/>
            <person name="Ryu S."/>
            <person name="Song J.Y."/>
            <person name="Lee S.K."/>
        </authorList>
    </citation>
    <scope>NUCLEOTIDE SEQUENCE [LARGE SCALE GENOMIC DNA]</scope>
    <source>
        <tissue evidence="2">Muscle</tissue>
    </source>
</reference>
<protein>
    <submittedName>
        <fullName evidence="2">Uncharacterized protein</fullName>
    </submittedName>
</protein>